<protein>
    <submittedName>
        <fullName evidence="1">LO7 protein</fullName>
    </submittedName>
</protein>
<proteinExistence type="predicted"/>
<reference evidence="1" key="1">
    <citation type="journal article" date="2023" name="bioRxiv">
        <title>Host specificity shapes fish viromes across lakes on an isolated remote island.</title>
        <authorList>
            <person name="Grimwood R.M."/>
            <person name="Fortune-Kelly G."/>
            <person name="Holmes E.C."/>
            <person name="Ingram T."/>
            <person name="Geoghegan J.L."/>
        </authorList>
    </citation>
    <scope>NUCLEOTIDE SEQUENCE</scope>
    <source>
        <strain evidence="1">MAR-S</strain>
    </source>
</reference>
<sequence length="540" mass="59508">MTSNTEDGAYDEDLSFCIQDNQTEYHVAAVITSRVHTREGQITNGPTLTQQLNTAGTSDVIIDLQCPADEAICVGSICFHARGRVRVFTIADNAEVVNWQSMQHNQQAFFAAGEAVAVNNGVGSVMIPCFIMNSQFQSIDIELGQTQSLNAHLPQTRASEFGAGAMAILNHYLNEPHDSGYHCLNDTTMSGHMNHRSKLSVTAHGDEVEVIEKVHHQLNTPYNVLCTWDLDDHDIRKTFPRGLCLRLRACTRDVLDRCHLRNNVVANNGPTQRAILDFTSVTVRFTTVEIPRGSHRDKEPIETLFATMDIGIRSCNLVLQQQQVTLCITETGAQFVPQHVIVWVGLATSFNSLNLSVHSAVIRTLPNVIQRVTCRLNGNNSPDFMAVYQDHRINLQNSYQKSTMYNCFMSRVGMMPGRSRSGERTPAETEIKNYVGEGVAYPSSIVANAAIISTDPSAFLVREASSGLLTGRLDVTLTLDPATITNNHRVFYCCISKHQIGIVKVAEVGGASPQYEINLATTRPAYTDVQVQEAGGSSYM</sequence>
<dbReference type="EMBL" id="OR270051">
    <property type="protein sequence ID" value="WLJ60731.1"/>
    <property type="molecule type" value="Genomic_DNA"/>
</dbReference>
<accession>A0AA49X5L9</accession>
<evidence type="ECO:0000313" key="1">
    <source>
        <dbReference type="EMBL" id="WLJ60731.1"/>
    </source>
</evidence>
<organism evidence="1">
    <name type="scientific">Retropinna adomavirus 3</name>
    <dbReference type="NCBI Taxonomy" id="3064108"/>
    <lineage>
        <taxon>Viruses</taxon>
        <taxon>Adomaviruses</taxon>
    </lineage>
</organism>
<name>A0AA49X5L9_9VIRU</name>